<dbReference type="GO" id="GO:0009898">
    <property type="term" value="C:cytoplasmic side of plasma membrane"/>
    <property type="evidence" value="ECO:0007669"/>
    <property type="project" value="TreeGrafter"/>
</dbReference>
<feature type="domain" description="Aldehyde dehydrogenase" evidence="4">
    <location>
        <begin position="48"/>
        <end position="170"/>
    </location>
</feature>
<dbReference type="InterPro" id="IPR050485">
    <property type="entry name" value="Proline_metab_enzyme"/>
</dbReference>
<dbReference type="EMBL" id="PGCL01000003">
    <property type="protein sequence ID" value="TAJ43800.1"/>
    <property type="molecule type" value="Genomic_DNA"/>
</dbReference>
<dbReference type="Gene3D" id="3.40.605.10">
    <property type="entry name" value="Aldehyde Dehydrogenase, Chain A, domain 1"/>
    <property type="match status" value="1"/>
</dbReference>
<evidence type="ECO:0000259" key="4">
    <source>
        <dbReference type="Pfam" id="PF00171"/>
    </source>
</evidence>
<evidence type="ECO:0000256" key="1">
    <source>
        <dbReference type="ARBA" id="ARBA00023002"/>
    </source>
</evidence>
<organism evidence="5 6">
    <name type="scientific">Methanofollis fontis</name>
    <dbReference type="NCBI Taxonomy" id="2052832"/>
    <lineage>
        <taxon>Archaea</taxon>
        <taxon>Methanobacteriati</taxon>
        <taxon>Methanobacteriota</taxon>
        <taxon>Stenosarchaea group</taxon>
        <taxon>Methanomicrobia</taxon>
        <taxon>Methanomicrobiales</taxon>
        <taxon>Methanomicrobiaceae</taxon>
        <taxon>Methanofollis</taxon>
    </lineage>
</organism>
<keyword evidence="2" id="KW-0520">NAD</keyword>
<dbReference type="AlphaFoldDB" id="A0A483CRQ9"/>
<protein>
    <recommendedName>
        <fullName evidence="4">Aldehyde dehydrogenase domain-containing protein</fullName>
    </recommendedName>
</protein>
<evidence type="ECO:0000313" key="6">
    <source>
        <dbReference type="Proteomes" id="UP000292580"/>
    </source>
</evidence>
<dbReference type="InterPro" id="IPR015590">
    <property type="entry name" value="Aldehyde_DH_dom"/>
</dbReference>
<sequence>MNGKITYVTLESDAGMHTSYEVALPAVERMLGHHHPLYIGGKGFEPTGEFEVRSPVDRDIVIGRFQSGGEKEAHAAIRVAKDTFPRWSGTDPAERLKILRRAADRLQEEMYSLAALITLEAGKTRTEAVAEVGEAIDLIRYHCSVYEQSDHFTVPMGSGRAGRSRSVMRPSGDRSAGA</sequence>
<keyword evidence="1" id="KW-0560">Oxidoreductase</keyword>
<evidence type="ECO:0000256" key="3">
    <source>
        <dbReference type="SAM" id="MobiDB-lite"/>
    </source>
</evidence>
<dbReference type="InterPro" id="IPR016162">
    <property type="entry name" value="Ald_DH_N"/>
</dbReference>
<gene>
    <name evidence="5" type="ORF">CUJ86_06955</name>
</gene>
<proteinExistence type="predicted"/>
<dbReference type="PANTHER" id="PTHR42862">
    <property type="entry name" value="DELTA-1-PYRROLINE-5-CARBOXYLATE DEHYDROGENASE 1, ISOFORM A-RELATED"/>
    <property type="match status" value="1"/>
</dbReference>
<dbReference type="InterPro" id="IPR016161">
    <property type="entry name" value="Ald_DH/histidinol_DH"/>
</dbReference>
<reference evidence="5 6" key="1">
    <citation type="submission" date="2017-11" db="EMBL/GenBank/DDBJ databases">
        <title>Isolation and Characterization of Methanofollis Species from Methane Seep Offshore SW Taiwan.</title>
        <authorList>
            <person name="Teng N.-H."/>
            <person name="Lai M.-C."/>
            <person name="Chen S.-C."/>
        </authorList>
    </citation>
    <scope>NUCLEOTIDE SEQUENCE [LARGE SCALE GENOMIC DNA]</scope>
    <source>
        <strain evidence="5 6">FWC-SCC2</strain>
    </source>
</reference>
<dbReference type="GO" id="GO:0003842">
    <property type="term" value="F:L-glutamate gamma-semialdehyde dehydrogenase activity"/>
    <property type="evidence" value="ECO:0007669"/>
    <property type="project" value="TreeGrafter"/>
</dbReference>
<evidence type="ECO:0000313" key="5">
    <source>
        <dbReference type="EMBL" id="TAJ43800.1"/>
    </source>
</evidence>
<dbReference type="RefSeq" id="WP_130646854.1">
    <property type="nucleotide sequence ID" value="NZ_PGCL01000003.1"/>
</dbReference>
<evidence type="ECO:0000256" key="2">
    <source>
        <dbReference type="ARBA" id="ARBA00023027"/>
    </source>
</evidence>
<accession>A0A483CRQ9</accession>
<dbReference type="GO" id="GO:0010133">
    <property type="term" value="P:L-proline catabolic process to L-glutamate"/>
    <property type="evidence" value="ECO:0007669"/>
    <property type="project" value="TreeGrafter"/>
</dbReference>
<dbReference type="PANTHER" id="PTHR42862:SF1">
    <property type="entry name" value="DELTA-1-PYRROLINE-5-CARBOXYLATE DEHYDROGENASE 2, ISOFORM A-RELATED"/>
    <property type="match status" value="1"/>
</dbReference>
<feature type="region of interest" description="Disordered" evidence="3">
    <location>
        <begin position="155"/>
        <end position="178"/>
    </location>
</feature>
<name>A0A483CRQ9_9EURY</name>
<comment type="caution">
    <text evidence="5">The sequence shown here is derived from an EMBL/GenBank/DDBJ whole genome shotgun (WGS) entry which is preliminary data.</text>
</comment>
<keyword evidence="6" id="KW-1185">Reference proteome</keyword>
<dbReference type="OrthoDB" id="6342at2157"/>
<dbReference type="Pfam" id="PF00171">
    <property type="entry name" value="Aldedh"/>
    <property type="match status" value="1"/>
</dbReference>
<dbReference type="Proteomes" id="UP000292580">
    <property type="component" value="Unassembled WGS sequence"/>
</dbReference>
<dbReference type="SUPFAM" id="SSF53720">
    <property type="entry name" value="ALDH-like"/>
    <property type="match status" value="1"/>
</dbReference>